<name>A0A849H624_9MICO</name>
<feature type="transmembrane region" description="Helical" evidence="6">
    <location>
        <begin position="51"/>
        <end position="71"/>
    </location>
</feature>
<evidence type="ECO:0000259" key="7">
    <source>
        <dbReference type="PROSITE" id="PS50850"/>
    </source>
</evidence>
<sequence>MNGGAGRLGPMTPSRRIFAGLSIGNFLVLLDTSILNVALPDVQRDLGSSSTALPWAAVAYTISFAGLLLAAGAVSDRFGARKVYAGALAAFAALSLACAAAPSIGALIGGRVLLGAAAACMVPSSVALLAGLFEHPGARARAIGVWAAVTSSGLLLGPMLGGLLVTAGGWRLVFLVNPSIAALALLLSRKLANPRPAQVRPLDLPGIALSVVALVALTYGLIDGGTNGWGRPIPWVSVAVAVLAGLALAVVERRVEHPVLPPSLVAHRDLDASIVAAAVATLVFYGVLYSLTLWLQGERGWTPLQTGLAFVPMTLPMCVLPIFAGRLVARFGARRVILVGLAFDVLAGALLLGATSGASIGWVLAAQVPLVLASTTVIPAATADVAVHAPAEVAGAAQGALNAGRQAGSALGVAILGPLAALPHVGLVLVGISVLAVLVAFAGRRPTPRSDQDRPQSVLATVNRWLTKA</sequence>
<feature type="transmembrane region" description="Helical" evidence="6">
    <location>
        <begin position="204"/>
        <end position="222"/>
    </location>
</feature>
<feature type="transmembrane region" description="Helical" evidence="6">
    <location>
        <begin position="145"/>
        <end position="166"/>
    </location>
</feature>
<protein>
    <submittedName>
        <fullName evidence="8">MFS transporter</fullName>
    </submittedName>
</protein>
<evidence type="ECO:0000256" key="3">
    <source>
        <dbReference type="ARBA" id="ARBA00022692"/>
    </source>
</evidence>
<dbReference type="PANTHER" id="PTHR42718">
    <property type="entry name" value="MAJOR FACILITATOR SUPERFAMILY MULTIDRUG TRANSPORTER MFSC"/>
    <property type="match status" value="1"/>
</dbReference>
<feature type="transmembrane region" description="Helical" evidence="6">
    <location>
        <begin position="83"/>
        <end position="106"/>
    </location>
</feature>
<dbReference type="PROSITE" id="PS50850">
    <property type="entry name" value="MFS"/>
    <property type="match status" value="1"/>
</dbReference>
<evidence type="ECO:0000256" key="5">
    <source>
        <dbReference type="ARBA" id="ARBA00023136"/>
    </source>
</evidence>
<evidence type="ECO:0000256" key="6">
    <source>
        <dbReference type="SAM" id="Phobius"/>
    </source>
</evidence>
<feature type="transmembrane region" description="Helical" evidence="6">
    <location>
        <begin position="336"/>
        <end position="365"/>
    </location>
</feature>
<dbReference type="PANTHER" id="PTHR42718:SF9">
    <property type="entry name" value="MAJOR FACILITATOR SUPERFAMILY MULTIDRUG TRANSPORTER MFSC"/>
    <property type="match status" value="1"/>
</dbReference>
<evidence type="ECO:0000313" key="9">
    <source>
        <dbReference type="Proteomes" id="UP000588586"/>
    </source>
</evidence>
<dbReference type="Gene3D" id="1.20.1250.20">
    <property type="entry name" value="MFS general substrate transporter like domains"/>
    <property type="match status" value="1"/>
</dbReference>
<feature type="transmembrane region" description="Helical" evidence="6">
    <location>
        <begin position="112"/>
        <end position="133"/>
    </location>
</feature>
<dbReference type="CDD" id="cd17321">
    <property type="entry name" value="MFS_MMR_MDR_like"/>
    <property type="match status" value="1"/>
</dbReference>
<proteinExistence type="predicted"/>
<dbReference type="GO" id="GO:0005886">
    <property type="term" value="C:plasma membrane"/>
    <property type="evidence" value="ECO:0007669"/>
    <property type="project" value="UniProtKB-SubCell"/>
</dbReference>
<feature type="transmembrane region" description="Helical" evidence="6">
    <location>
        <begin position="234"/>
        <end position="251"/>
    </location>
</feature>
<feature type="transmembrane region" description="Helical" evidence="6">
    <location>
        <begin position="17"/>
        <end position="39"/>
    </location>
</feature>
<dbReference type="AlphaFoldDB" id="A0A849H624"/>
<feature type="transmembrane region" description="Helical" evidence="6">
    <location>
        <begin position="272"/>
        <end position="295"/>
    </location>
</feature>
<evidence type="ECO:0000313" key="8">
    <source>
        <dbReference type="EMBL" id="NNM45236.1"/>
    </source>
</evidence>
<dbReference type="PRINTS" id="PR01036">
    <property type="entry name" value="TCRTETB"/>
</dbReference>
<dbReference type="SUPFAM" id="SSF103473">
    <property type="entry name" value="MFS general substrate transporter"/>
    <property type="match status" value="1"/>
</dbReference>
<feature type="domain" description="Major facilitator superfamily (MFS) profile" evidence="7">
    <location>
        <begin position="17"/>
        <end position="448"/>
    </location>
</feature>
<dbReference type="Gene3D" id="1.20.1720.10">
    <property type="entry name" value="Multidrug resistance protein D"/>
    <property type="match status" value="1"/>
</dbReference>
<keyword evidence="3 6" id="KW-0812">Transmembrane</keyword>
<keyword evidence="2" id="KW-0813">Transport</keyword>
<reference evidence="8 9" key="1">
    <citation type="submission" date="2020-04" db="EMBL/GenBank/DDBJ databases">
        <title>Knoellia sp. isolate from air conditioner.</title>
        <authorList>
            <person name="Chea S."/>
            <person name="Kim D.-U."/>
        </authorList>
    </citation>
    <scope>NUCLEOTIDE SEQUENCE [LARGE SCALE GENOMIC DNA]</scope>
    <source>
        <strain evidence="8 9">DB2414S</strain>
    </source>
</reference>
<dbReference type="InterPro" id="IPR020846">
    <property type="entry name" value="MFS_dom"/>
</dbReference>
<comment type="caution">
    <text evidence="8">The sequence shown here is derived from an EMBL/GenBank/DDBJ whole genome shotgun (WGS) entry which is preliminary data.</text>
</comment>
<comment type="subcellular location">
    <subcellularLocation>
        <location evidence="1">Cell membrane</location>
        <topology evidence="1">Multi-pass membrane protein</topology>
    </subcellularLocation>
</comment>
<keyword evidence="4 6" id="KW-1133">Transmembrane helix</keyword>
<dbReference type="InterPro" id="IPR011701">
    <property type="entry name" value="MFS"/>
</dbReference>
<evidence type="ECO:0000256" key="1">
    <source>
        <dbReference type="ARBA" id="ARBA00004651"/>
    </source>
</evidence>
<feature type="transmembrane region" description="Helical" evidence="6">
    <location>
        <begin position="421"/>
        <end position="442"/>
    </location>
</feature>
<dbReference type="Proteomes" id="UP000588586">
    <property type="component" value="Unassembled WGS sequence"/>
</dbReference>
<feature type="transmembrane region" description="Helical" evidence="6">
    <location>
        <begin position="307"/>
        <end position="329"/>
    </location>
</feature>
<evidence type="ECO:0000256" key="4">
    <source>
        <dbReference type="ARBA" id="ARBA00022989"/>
    </source>
</evidence>
<keyword evidence="5 6" id="KW-0472">Membrane</keyword>
<gene>
    <name evidence="8" type="ORF">HJG52_04365</name>
</gene>
<accession>A0A849H624</accession>
<dbReference type="EMBL" id="JABEPQ010000001">
    <property type="protein sequence ID" value="NNM45236.1"/>
    <property type="molecule type" value="Genomic_DNA"/>
</dbReference>
<dbReference type="Pfam" id="PF07690">
    <property type="entry name" value="MFS_1"/>
    <property type="match status" value="1"/>
</dbReference>
<evidence type="ECO:0000256" key="2">
    <source>
        <dbReference type="ARBA" id="ARBA00022448"/>
    </source>
</evidence>
<organism evidence="8 9">
    <name type="scientific">Knoellia koreensis</name>
    <dbReference type="NCBI Taxonomy" id="2730921"/>
    <lineage>
        <taxon>Bacteria</taxon>
        <taxon>Bacillati</taxon>
        <taxon>Actinomycetota</taxon>
        <taxon>Actinomycetes</taxon>
        <taxon>Micrococcales</taxon>
        <taxon>Intrasporangiaceae</taxon>
        <taxon>Knoellia</taxon>
    </lineage>
</organism>
<keyword evidence="9" id="KW-1185">Reference proteome</keyword>
<dbReference type="GO" id="GO:0022857">
    <property type="term" value="F:transmembrane transporter activity"/>
    <property type="evidence" value="ECO:0007669"/>
    <property type="project" value="InterPro"/>
</dbReference>
<dbReference type="InterPro" id="IPR036259">
    <property type="entry name" value="MFS_trans_sf"/>
</dbReference>
<feature type="transmembrane region" description="Helical" evidence="6">
    <location>
        <begin position="172"/>
        <end position="192"/>
    </location>
</feature>